<reference evidence="3" key="2">
    <citation type="journal article" date="2018" name="Plant J.">
        <title>The Sorghum bicolor reference genome: improved assembly, gene annotations, a transcriptome atlas, and signatures of genome organization.</title>
        <authorList>
            <person name="McCormick R.F."/>
            <person name="Truong S.K."/>
            <person name="Sreedasyam A."/>
            <person name="Jenkins J."/>
            <person name="Shu S."/>
            <person name="Sims D."/>
            <person name="Kennedy M."/>
            <person name="Amirebrahimi M."/>
            <person name="Weers B.D."/>
            <person name="McKinley B."/>
            <person name="Mattison A."/>
            <person name="Morishige D.T."/>
            <person name="Grimwood J."/>
            <person name="Schmutz J."/>
            <person name="Mullet J.E."/>
        </authorList>
    </citation>
    <scope>NUCLEOTIDE SEQUENCE [LARGE SCALE GENOMIC DNA]</scope>
    <source>
        <strain evidence="3">cv. BTx623</strain>
    </source>
</reference>
<dbReference type="Gramene" id="OQU77851">
    <property type="protein sequence ID" value="OQU77851"/>
    <property type="gene ID" value="SORBI_3009G112350"/>
</dbReference>
<reference evidence="2 3" key="1">
    <citation type="journal article" date="2009" name="Nature">
        <title>The Sorghum bicolor genome and the diversification of grasses.</title>
        <authorList>
            <person name="Paterson A.H."/>
            <person name="Bowers J.E."/>
            <person name="Bruggmann R."/>
            <person name="Dubchak I."/>
            <person name="Grimwood J."/>
            <person name="Gundlach H."/>
            <person name="Haberer G."/>
            <person name="Hellsten U."/>
            <person name="Mitros T."/>
            <person name="Poliakov A."/>
            <person name="Schmutz J."/>
            <person name="Spannagl M."/>
            <person name="Tang H."/>
            <person name="Wang X."/>
            <person name="Wicker T."/>
            <person name="Bharti A.K."/>
            <person name="Chapman J."/>
            <person name="Feltus F.A."/>
            <person name="Gowik U."/>
            <person name="Grigoriev I.V."/>
            <person name="Lyons E."/>
            <person name="Maher C.A."/>
            <person name="Martis M."/>
            <person name="Narechania A."/>
            <person name="Otillar R.P."/>
            <person name="Penning B.W."/>
            <person name="Salamov A.A."/>
            <person name="Wang Y."/>
            <person name="Zhang L."/>
            <person name="Carpita N.C."/>
            <person name="Freeling M."/>
            <person name="Gingle A.R."/>
            <person name="Hash C.T."/>
            <person name="Keller B."/>
            <person name="Klein P."/>
            <person name="Kresovich S."/>
            <person name="McCann M.C."/>
            <person name="Ming R."/>
            <person name="Peterson D.G."/>
            <person name="Mehboob-ur-Rahman"/>
            <person name="Ware D."/>
            <person name="Westhoff P."/>
            <person name="Mayer K.F."/>
            <person name="Messing J."/>
            <person name="Rokhsar D.S."/>
        </authorList>
    </citation>
    <scope>NUCLEOTIDE SEQUENCE [LARGE SCALE GENOMIC DNA]</scope>
    <source>
        <strain evidence="3">cv. BTx623</strain>
    </source>
</reference>
<dbReference type="InParanoid" id="A0A1Z5R323"/>
<accession>A0A1Z5R323</accession>
<sequence>MFLALFGFGVVPFQFGTRFGTHVPYFRERVPCYRFVSICAAAIYVQADHIQAGRHQEHVLDVGTATSTPVPHNNTTDGRETDL</sequence>
<dbReference type="AlphaFoldDB" id="A0A1Z5R323"/>
<protein>
    <submittedName>
        <fullName evidence="2">Uncharacterized protein</fullName>
    </submittedName>
</protein>
<organism evidence="2 3">
    <name type="scientific">Sorghum bicolor</name>
    <name type="common">Sorghum</name>
    <name type="synonym">Sorghum vulgare</name>
    <dbReference type="NCBI Taxonomy" id="4558"/>
    <lineage>
        <taxon>Eukaryota</taxon>
        <taxon>Viridiplantae</taxon>
        <taxon>Streptophyta</taxon>
        <taxon>Embryophyta</taxon>
        <taxon>Tracheophyta</taxon>
        <taxon>Spermatophyta</taxon>
        <taxon>Magnoliopsida</taxon>
        <taxon>Liliopsida</taxon>
        <taxon>Poales</taxon>
        <taxon>Poaceae</taxon>
        <taxon>PACMAD clade</taxon>
        <taxon>Panicoideae</taxon>
        <taxon>Andropogonodae</taxon>
        <taxon>Andropogoneae</taxon>
        <taxon>Sorghinae</taxon>
        <taxon>Sorghum</taxon>
    </lineage>
</organism>
<proteinExistence type="predicted"/>
<dbReference type="EMBL" id="CM000768">
    <property type="protein sequence ID" value="OQU77851.1"/>
    <property type="molecule type" value="Genomic_DNA"/>
</dbReference>
<name>A0A1Z5R323_SORBI</name>
<evidence type="ECO:0000256" key="1">
    <source>
        <dbReference type="SAM" id="MobiDB-lite"/>
    </source>
</evidence>
<keyword evidence="3" id="KW-1185">Reference proteome</keyword>
<feature type="compositionally biased region" description="Polar residues" evidence="1">
    <location>
        <begin position="64"/>
        <end position="76"/>
    </location>
</feature>
<gene>
    <name evidence="2" type="ORF">SORBI_3009G112350</name>
</gene>
<feature type="region of interest" description="Disordered" evidence="1">
    <location>
        <begin position="61"/>
        <end position="83"/>
    </location>
</feature>
<dbReference type="Proteomes" id="UP000000768">
    <property type="component" value="Chromosome 9"/>
</dbReference>
<evidence type="ECO:0000313" key="2">
    <source>
        <dbReference type="EMBL" id="OQU77851.1"/>
    </source>
</evidence>
<evidence type="ECO:0000313" key="3">
    <source>
        <dbReference type="Proteomes" id="UP000000768"/>
    </source>
</evidence>